<name>A0A1J8QKQ0_9AGAM</name>
<dbReference type="EMBL" id="LVVM01004688">
    <property type="protein sequence ID" value="OJA12356.1"/>
    <property type="molecule type" value="Genomic_DNA"/>
</dbReference>
<dbReference type="Proteomes" id="UP000183567">
    <property type="component" value="Unassembled WGS sequence"/>
</dbReference>
<protein>
    <submittedName>
        <fullName evidence="2">Uncharacterized protein</fullName>
    </submittedName>
</protein>
<dbReference type="AlphaFoldDB" id="A0A1J8QKQ0"/>
<gene>
    <name evidence="2" type="ORF">AZE42_04342</name>
</gene>
<feature type="region of interest" description="Disordered" evidence="1">
    <location>
        <begin position="148"/>
        <end position="180"/>
    </location>
</feature>
<reference evidence="2 3" key="1">
    <citation type="submission" date="2016-03" db="EMBL/GenBank/DDBJ databases">
        <title>Comparative genomics of the ectomycorrhizal sister species Rhizopogon vinicolor and Rhizopogon vesiculosus (Basidiomycota: Boletales) reveals a divergence of the mating type B locus.</title>
        <authorList>
            <person name="Mujic A.B."/>
            <person name="Kuo A."/>
            <person name="Tritt A."/>
            <person name="Lipzen A."/>
            <person name="Chen C."/>
            <person name="Johnson J."/>
            <person name="Sharma A."/>
            <person name="Barry K."/>
            <person name="Grigoriev I.V."/>
            <person name="Spatafora J.W."/>
        </authorList>
    </citation>
    <scope>NUCLEOTIDE SEQUENCE [LARGE SCALE GENOMIC DNA]</scope>
    <source>
        <strain evidence="2 3">AM-OR11-056</strain>
    </source>
</reference>
<evidence type="ECO:0000256" key="1">
    <source>
        <dbReference type="SAM" id="MobiDB-lite"/>
    </source>
</evidence>
<feature type="compositionally biased region" description="Polar residues" evidence="1">
    <location>
        <begin position="229"/>
        <end position="239"/>
    </location>
</feature>
<keyword evidence="3" id="KW-1185">Reference proteome</keyword>
<proteinExistence type="predicted"/>
<evidence type="ECO:0000313" key="3">
    <source>
        <dbReference type="Proteomes" id="UP000183567"/>
    </source>
</evidence>
<dbReference type="OrthoDB" id="3215907at2759"/>
<feature type="compositionally biased region" description="Polar residues" evidence="1">
    <location>
        <begin position="148"/>
        <end position="178"/>
    </location>
</feature>
<organism evidence="2 3">
    <name type="scientific">Rhizopogon vesiculosus</name>
    <dbReference type="NCBI Taxonomy" id="180088"/>
    <lineage>
        <taxon>Eukaryota</taxon>
        <taxon>Fungi</taxon>
        <taxon>Dikarya</taxon>
        <taxon>Basidiomycota</taxon>
        <taxon>Agaricomycotina</taxon>
        <taxon>Agaricomycetes</taxon>
        <taxon>Agaricomycetidae</taxon>
        <taxon>Boletales</taxon>
        <taxon>Suillineae</taxon>
        <taxon>Rhizopogonaceae</taxon>
        <taxon>Rhizopogon</taxon>
    </lineage>
</organism>
<comment type="caution">
    <text evidence="2">The sequence shown here is derived from an EMBL/GenBank/DDBJ whole genome shotgun (WGS) entry which is preliminary data.</text>
</comment>
<sequence>MSSTVVSTITYPCPPPTTNMLDSQQRMRLMRSARKLEAVMGTTPYFLEADIPITLLPVGSKKKSPTLKALKRQGSIFTHYHAHSLSVTSFSSASTASLHSPSASLVSLPLSMQSTESLSVTPPGLHVRGRKSADKPRPLYLRMNTVPVSPTDQRCTSLPPTPSSDRATSAYFPSTPRTPSFDATEVRRRRIAKLARHLGENVPPELVTVQTPPRSRSREGVPNRKRRSMSVNCTSSQNIPFAPKPKVPSHSNSDWVGEWNRPDISQVQRELRALKVARW</sequence>
<feature type="region of interest" description="Disordered" evidence="1">
    <location>
        <begin position="205"/>
        <end position="258"/>
    </location>
</feature>
<evidence type="ECO:0000313" key="2">
    <source>
        <dbReference type="EMBL" id="OJA12356.1"/>
    </source>
</evidence>
<accession>A0A1J8QKQ0</accession>